<sequence>MAIIKTGSSAPLPLDLASLPVAPLPASAAPSGVPSAAGFQLLFQGSLQAQGARTLTPEDGKSLPQGGEDLPEGDDALKLPAAAAGVLETGTPEVAVNEPDMIAGQTPVAADDMAGVEIGQAMAERPDEADRMGAESLRLNDSQNPPAEQGRANDYAYLVATDVEETNQTADAVSPSATAPAVTVGQSTAAVQAWAPEPQGGAEVNGAVVNSLKPNEQGRMSDAGGMPATPAASVAPTGSVTPATPAVPATPEQPAAARPAAAVDKAAMPVATQGESVEPVITEGAIRPERPQAGPAVADRMSGAPEAANAAQPLVQGAEAETDGGAQMAAMHRPAAQASRPLQAAEDGTEVTPSARTAASMQEPSAINSGRSNQASAAGEVTDLAGKEAAAAPVGNRPESQRLPTDALPARQESPGQSAQLQMNTDAGDSTDSGQQSRQEGQNTAAAALGRGGNATPAAATQPSTGPTFAQQLQQQLSEPRWGRQVGERAIMMAQHGPRTAHIQLDPPELGAMQIRVHLQGQDQVSVSFTSANPAVRDALEQQLPRLREMFADQGLSLQDSSVSDEASRQGSGQREQADSFGRPGGYGGGESGDSDALPAPAVALGLVDYYA</sequence>
<evidence type="ECO:0000259" key="2">
    <source>
        <dbReference type="Pfam" id="PF02120"/>
    </source>
</evidence>
<dbReference type="Proteomes" id="UP001499915">
    <property type="component" value="Unassembled WGS sequence"/>
</dbReference>
<accession>A0ABP3TDD9</accession>
<feature type="compositionally biased region" description="Polar residues" evidence="1">
    <location>
        <begin position="557"/>
        <end position="575"/>
    </location>
</feature>
<dbReference type="PANTHER" id="PTHR37533:SF2">
    <property type="entry name" value="FLAGELLAR HOOK-LENGTH CONTROL PROTEIN"/>
    <property type="match status" value="1"/>
</dbReference>
<dbReference type="RefSeq" id="WP_343804335.1">
    <property type="nucleotide sequence ID" value="NZ_BAAAET010000002.1"/>
</dbReference>
<reference evidence="4" key="1">
    <citation type="journal article" date="2019" name="Int. J. Syst. Evol. Microbiol.">
        <title>The Global Catalogue of Microorganisms (GCM) 10K type strain sequencing project: providing services to taxonomists for standard genome sequencing and annotation.</title>
        <authorList>
            <consortium name="The Broad Institute Genomics Platform"/>
            <consortium name="The Broad Institute Genome Sequencing Center for Infectious Disease"/>
            <person name="Wu L."/>
            <person name="Ma J."/>
        </authorList>
    </citation>
    <scope>NUCLEOTIDE SEQUENCE [LARGE SCALE GENOMIC DNA]</scope>
    <source>
        <strain evidence="4">JCM 15134</strain>
    </source>
</reference>
<gene>
    <name evidence="3" type="ORF">GCM10009104_14030</name>
</gene>
<dbReference type="EMBL" id="BAAAET010000002">
    <property type="protein sequence ID" value="GAA0688925.1"/>
    <property type="molecule type" value="Genomic_DNA"/>
</dbReference>
<feature type="region of interest" description="Disordered" evidence="1">
    <location>
        <begin position="51"/>
        <end position="75"/>
    </location>
</feature>
<dbReference type="Gene3D" id="3.30.750.140">
    <property type="match status" value="1"/>
</dbReference>
<evidence type="ECO:0000256" key="1">
    <source>
        <dbReference type="SAM" id="MobiDB-lite"/>
    </source>
</evidence>
<feature type="compositionally biased region" description="Polar residues" evidence="1">
    <location>
        <begin position="459"/>
        <end position="478"/>
    </location>
</feature>
<feature type="domain" description="Flagellar hook-length control protein-like C-terminal" evidence="2">
    <location>
        <begin position="488"/>
        <end position="570"/>
    </location>
</feature>
<protein>
    <recommendedName>
        <fullName evidence="2">Flagellar hook-length control protein-like C-terminal domain-containing protein</fullName>
    </recommendedName>
</protein>
<organism evidence="3 4">
    <name type="scientific">Marinobacterium maritimum</name>
    <dbReference type="NCBI Taxonomy" id="500162"/>
    <lineage>
        <taxon>Bacteria</taxon>
        <taxon>Pseudomonadati</taxon>
        <taxon>Pseudomonadota</taxon>
        <taxon>Gammaproteobacteria</taxon>
        <taxon>Oceanospirillales</taxon>
        <taxon>Oceanospirillaceae</taxon>
        <taxon>Marinobacterium</taxon>
    </lineage>
</organism>
<dbReference type="InterPro" id="IPR052563">
    <property type="entry name" value="FliK"/>
</dbReference>
<proteinExistence type="predicted"/>
<evidence type="ECO:0000313" key="4">
    <source>
        <dbReference type="Proteomes" id="UP001499915"/>
    </source>
</evidence>
<feature type="compositionally biased region" description="Low complexity" evidence="1">
    <location>
        <begin position="234"/>
        <end position="262"/>
    </location>
</feature>
<feature type="region of interest" description="Disordered" evidence="1">
    <location>
        <begin position="286"/>
        <end position="481"/>
    </location>
</feature>
<dbReference type="InterPro" id="IPR038610">
    <property type="entry name" value="FliK-like_C_sf"/>
</dbReference>
<feature type="region of interest" description="Disordered" evidence="1">
    <location>
        <begin position="557"/>
        <end position="599"/>
    </location>
</feature>
<comment type="caution">
    <text evidence="3">The sequence shown here is derived from an EMBL/GenBank/DDBJ whole genome shotgun (WGS) entry which is preliminary data.</text>
</comment>
<dbReference type="PANTHER" id="PTHR37533">
    <property type="entry name" value="FLAGELLAR HOOK-LENGTH CONTROL PROTEIN"/>
    <property type="match status" value="1"/>
</dbReference>
<name>A0ABP3TDD9_9GAMM</name>
<feature type="compositionally biased region" description="Polar residues" evidence="1">
    <location>
        <begin position="414"/>
        <end position="445"/>
    </location>
</feature>
<keyword evidence="4" id="KW-1185">Reference proteome</keyword>
<feature type="compositionally biased region" description="Polar residues" evidence="1">
    <location>
        <begin position="351"/>
        <end position="376"/>
    </location>
</feature>
<feature type="compositionally biased region" description="Gly residues" evidence="1">
    <location>
        <begin position="583"/>
        <end position="592"/>
    </location>
</feature>
<dbReference type="Pfam" id="PF02120">
    <property type="entry name" value="Flg_hook"/>
    <property type="match status" value="1"/>
</dbReference>
<evidence type="ECO:0000313" key="3">
    <source>
        <dbReference type="EMBL" id="GAA0688925.1"/>
    </source>
</evidence>
<feature type="region of interest" description="Disordered" evidence="1">
    <location>
        <begin position="214"/>
        <end position="262"/>
    </location>
</feature>
<dbReference type="InterPro" id="IPR021136">
    <property type="entry name" value="Flagellar_hook_control-like_C"/>
</dbReference>
<dbReference type="CDD" id="cd17470">
    <property type="entry name" value="T3SS_Flik_C"/>
    <property type="match status" value="1"/>
</dbReference>